<organism evidence="1 2">
    <name type="scientific">Novilysobacter selenitireducens</name>
    <dbReference type="NCBI Taxonomy" id="2872639"/>
    <lineage>
        <taxon>Bacteria</taxon>
        <taxon>Pseudomonadati</taxon>
        <taxon>Pseudomonadota</taxon>
        <taxon>Gammaproteobacteria</taxon>
        <taxon>Lysobacterales</taxon>
        <taxon>Lysobacteraceae</taxon>
        <taxon>Novilysobacter</taxon>
    </lineage>
</organism>
<accession>A0ABS7T6H4</accession>
<proteinExistence type="predicted"/>
<dbReference type="InterPro" id="IPR021457">
    <property type="entry name" value="DUF3108"/>
</dbReference>
<keyword evidence="2" id="KW-1185">Reference proteome</keyword>
<evidence type="ECO:0000313" key="1">
    <source>
        <dbReference type="EMBL" id="MBZ4039463.1"/>
    </source>
</evidence>
<dbReference type="Pfam" id="PF11306">
    <property type="entry name" value="DUF3108"/>
    <property type="match status" value="1"/>
</dbReference>
<comment type="caution">
    <text evidence="1">The sequence shown here is derived from an EMBL/GenBank/DDBJ whole genome shotgun (WGS) entry which is preliminary data.</text>
</comment>
<dbReference type="Proteomes" id="UP001430954">
    <property type="component" value="Unassembled WGS sequence"/>
</dbReference>
<evidence type="ECO:0000313" key="2">
    <source>
        <dbReference type="Proteomes" id="UP001430954"/>
    </source>
</evidence>
<sequence length="279" mass="30980">MTRRPQRPHRSTAPSSTRHRAPRWCLALVLGACIALPAAVLAQTTFHPEAATGAETAAEAPAPLEPFVARYTVTNGGRSLGEATLQLVRQAPRWRVDLTMSGTGLFRLAGINAEQSTLFEDLGETYRPLSQATVRKTLFTRKKTVGTYDWGSRSARWTGDVKDERRDPVALQDGDMSGLLINLAVIRDAVPGRTLRYRYVDNGRVREHTYAVAEELEPISVGELRYNAMRVSRVEDANAQGDETVIWVASGVPTPIRMLQREDGEDTYDLRLTEYQGVQ</sequence>
<reference evidence="1 2" key="1">
    <citation type="submission" date="2021-09" db="EMBL/GenBank/DDBJ databases">
        <title>Lysobacter sp. 13A isolated from the river sediment.</title>
        <authorList>
            <person name="Liu H."/>
            <person name="Li S."/>
            <person name="Mao S."/>
        </authorList>
    </citation>
    <scope>NUCLEOTIDE SEQUENCE [LARGE SCALE GENOMIC DNA]</scope>
    <source>
        <strain evidence="1 2">13A</strain>
    </source>
</reference>
<dbReference type="EMBL" id="JAINZW010000003">
    <property type="protein sequence ID" value="MBZ4039463.1"/>
    <property type="molecule type" value="Genomic_DNA"/>
</dbReference>
<protein>
    <submittedName>
        <fullName evidence="1">DUF3108 domain-containing protein</fullName>
    </submittedName>
</protein>
<name>A0ABS7T6H4_9GAMM</name>
<gene>
    <name evidence="1" type="ORF">K6753_07935</name>
</gene>